<accession>A0A7I8VPQ7</accession>
<evidence type="ECO:0000313" key="2">
    <source>
        <dbReference type="EMBL" id="CAD5117276.1"/>
    </source>
</evidence>
<name>A0A7I8VPQ7_9ANNE</name>
<comment type="caution">
    <text evidence="2">The sequence shown here is derived from an EMBL/GenBank/DDBJ whole genome shotgun (WGS) entry which is preliminary data.</text>
</comment>
<dbReference type="AlphaFoldDB" id="A0A7I8VPQ7"/>
<evidence type="ECO:0000256" key="1">
    <source>
        <dbReference type="SAM" id="MobiDB-lite"/>
    </source>
</evidence>
<dbReference type="SUPFAM" id="SSF53300">
    <property type="entry name" value="vWA-like"/>
    <property type="match status" value="1"/>
</dbReference>
<evidence type="ECO:0000313" key="3">
    <source>
        <dbReference type="Proteomes" id="UP000549394"/>
    </source>
</evidence>
<feature type="region of interest" description="Disordered" evidence="1">
    <location>
        <begin position="1"/>
        <end position="51"/>
    </location>
</feature>
<proteinExistence type="predicted"/>
<dbReference type="OrthoDB" id="301415at2759"/>
<dbReference type="Proteomes" id="UP000549394">
    <property type="component" value="Unassembled WGS sequence"/>
</dbReference>
<protein>
    <submittedName>
        <fullName evidence="2">Uncharacterized protein</fullName>
    </submittedName>
</protein>
<organism evidence="2 3">
    <name type="scientific">Dimorphilus gyrociliatus</name>
    <dbReference type="NCBI Taxonomy" id="2664684"/>
    <lineage>
        <taxon>Eukaryota</taxon>
        <taxon>Metazoa</taxon>
        <taxon>Spiralia</taxon>
        <taxon>Lophotrochozoa</taxon>
        <taxon>Annelida</taxon>
        <taxon>Polychaeta</taxon>
        <taxon>Polychaeta incertae sedis</taxon>
        <taxon>Dinophilidae</taxon>
        <taxon>Dimorphilus</taxon>
    </lineage>
</organism>
<reference evidence="2 3" key="1">
    <citation type="submission" date="2020-08" db="EMBL/GenBank/DDBJ databases">
        <authorList>
            <person name="Hejnol A."/>
        </authorList>
    </citation>
    <scope>NUCLEOTIDE SEQUENCE [LARGE SCALE GENOMIC DNA]</scope>
</reference>
<dbReference type="InterPro" id="IPR036465">
    <property type="entry name" value="vWFA_dom_sf"/>
</dbReference>
<dbReference type="EMBL" id="CAJFCJ010000007">
    <property type="protein sequence ID" value="CAD5117276.1"/>
    <property type="molecule type" value="Genomic_DNA"/>
</dbReference>
<feature type="compositionally biased region" description="Basic and acidic residues" evidence="1">
    <location>
        <begin position="42"/>
        <end position="51"/>
    </location>
</feature>
<dbReference type="Gene3D" id="3.40.50.410">
    <property type="entry name" value="von Willebrand factor, type A domain"/>
    <property type="match status" value="1"/>
</dbReference>
<keyword evidence="3" id="KW-1185">Reference proteome</keyword>
<gene>
    <name evidence="2" type="ORF">DGYR_LOCUS5821</name>
</gene>
<sequence length="597" mass="67313">MPGNRGRGRGAGGRGGRGRGGRGRGGQGQGRGAANSVNQDGFKWKMEESDKENVDNTDINFEENIREYFTGAISIDQHYEAQKNYRSLYLAALEILEKFNVQLSQNAKVRALAAAWLRGDDGITEKFLLSENRCGLVEVIKAISILDANREIRAIKKKLKRLDMQKSKVKPKKMGRLKSKIENLEGIKTSKGSATSSVCNKVKRWVRTLSAEKLEFYALHFPSQPWRQLADICHLNPNDFSSLPWFLPFCFGKPAPDDTLPWVCANLCAENANDLLKEFVIPYSHIRRVKDVNLTNASKGRIAKHESLDQVLWYYEELTCPEADAFIKTRIENGEEINLNIGKLLDRLLAIKMIREDVSMTNCEYEWCEETETLSKRKRVPNKNKATFFPLLSSIVQEKMNGISLPLQSPILVAGDKSGSMDIAIRTSTIIASILAAMSSAKFVLFDNKAHEVENVPTDIKSALDLAISVEADFSTSPAAALYPFYQRNEIVKTIILITDEDENTKFKGFNFIDLYKKYAKKVFPARLVFVSFLPQHAEGKMVSALKKEKISVLQFVFNDTRPDLSKLDNLFGLLSLEGANFEDMLKKRQEELSKDI</sequence>